<evidence type="ECO:0000313" key="1">
    <source>
        <dbReference type="EMBL" id="OQD44105.1"/>
    </source>
</evidence>
<reference evidence="1 2" key="1">
    <citation type="submission" date="2016-12" db="EMBL/GenBank/DDBJ databases">
        <authorList>
            <person name="Song W.-J."/>
            <person name="Kurnit D.M."/>
        </authorList>
    </citation>
    <scope>NUCLEOTIDE SEQUENCE [LARGE SCALE GENOMIC DNA]</scope>
    <source>
        <strain evidence="1 2">HSG9</strain>
    </source>
</reference>
<keyword evidence="2" id="KW-1185">Reference proteome</keyword>
<accession>A0A1V6LV99</accession>
<proteinExistence type="predicted"/>
<comment type="caution">
    <text evidence="1">The sequence shown here is derived from an EMBL/GenBank/DDBJ whole genome shotgun (WGS) entry which is preliminary data.</text>
</comment>
<name>A0A1V6LV99_9FLAO</name>
<sequence>MGMKKSKGIIGHYRTSDNQFSNKVSQSRKLGIKVMNQPNMGFAMVKSAHSLSPKSQDSKVVKIGGKIFRIKELG</sequence>
<dbReference type="EMBL" id="MTBC01000001">
    <property type="protein sequence ID" value="OQD44105.1"/>
    <property type="molecule type" value="Genomic_DNA"/>
</dbReference>
<protein>
    <submittedName>
        <fullName evidence="1">Uncharacterized protein</fullName>
    </submittedName>
</protein>
<organism evidence="1 2">
    <name type="scientific">Croceivirga radicis</name>
    <dbReference type="NCBI Taxonomy" id="1929488"/>
    <lineage>
        <taxon>Bacteria</taxon>
        <taxon>Pseudomonadati</taxon>
        <taxon>Bacteroidota</taxon>
        <taxon>Flavobacteriia</taxon>
        <taxon>Flavobacteriales</taxon>
        <taxon>Flavobacteriaceae</taxon>
        <taxon>Croceivirga</taxon>
    </lineage>
</organism>
<gene>
    <name evidence="1" type="ORF">BUL40_00690</name>
</gene>
<dbReference type="Proteomes" id="UP000191680">
    <property type="component" value="Unassembled WGS sequence"/>
</dbReference>
<dbReference type="AlphaFoldDB" id="A0A1V6LV99"/>
<evidence type="ECO:0000313" key="2">
    <source>
        <dbReference type="Proteomes" id="UP000191680"/>
    </source>
</evidence>